<evidence type="ECO:0000313" key="2">
    <source>
        <dbReference type="EMBL" id="MEI2681177.1"/>
    </source>
</evidence>
<gene>
    <name evidence="2" type="ORF">V8N49_05825</name>
</gene>
<keyword evidence="1" id="KW-0732">Signal</keyword>
<dbReference type="EMBL" id="JBANEI010000002">
    <property type="protein sequence ID" value="MEI2681177.1"/>
    <property type="molecule type" value="Genomic_DNA"/>
</dbReference>
<sequence length="82" mass="8669">MKSVYLALGLMMTGHAFAASTTGSIGVKLTIYTQCRVDGSAVSASRQPDIACGVQPDAQPKITQNVVEDSAAQKVRLVTVEW</sequence>
<protein>
    <submittedName>
        <fullName evidence="2">Uncharacterized protein</fullName>
    </submittedName>
</protein>
<accession>A0ABU8DCE7</accession>
<keyword evidence="3" id="KW-1185">Reference proteome</keyword>
<dbReference type="GeneID" id="89473545"/>
<evidence type="ECO:0000256" key="1">
    <source>
        <dbReference type="SAM" id="SignalP"/>
    </source>
</evidence>
<reference evidence="2 3" key="1">
    <citation type="submission" date="2024-02" db="EMBL/GenBank/DDBJ databases">
        <title>First report Erwinia aphidicola in onion in Chile.</title>
        <authorList>
            <person name="Valenzuela M."/>
            <person name="Pena M."/>
            <person name="Dutta B."/>
        </authorList>
    </citation>
    <scope>NUCLEOTIDE SEQUENCE [LARGE SCALE GENOMIC DNA]</scope>
    <source>
        <strain evidence="2 3">QCJ3A</strain>
    </source>
</reference>
<proteinExistence type="predicted"/>
<name>A0ABU8DCE7_ERWAP</name>
<dbReference type="Proteomes" id="UP001306592">
    <property type="component" value="Unassembled WGS sequence"/>
</dbReference>
<feature type="signal peptide" evidence="1">
    <location>
        <begin position="1"/>
        <end position="18"/>
    </location>
</feature>
<comment type="caution">
    <text evidence="2">The sequence shown here is derived from an EMBL/GenBank/DDBJ whole genome shotgun (WGS) entry which is preliminary data.</text>
</comment>
<dbReference type="RefSeq" id="WP_048914982.1">
    <property type="nucleotide sequence ID" value="NZ_CAKKMT010000016.1"/>
</dbReference>
<organism evidence="2 3">
    <name type="scientific">Erwinia aphidicola</name>
    <dbReference type="NCBI Taxonomy" id="68334"/>
    <lineage>
        <taxon>Bacteria</taxon>
        <taxon>Pseudomonadati</taxon>
        <taxon>Pseudomonadota</taxon>
        <taxon>Gammaproteobacteria</taxon>
        <taxon>Enterobacterales</taxon>
        <taxon>Erwiniaceae</taxon>
        <taxon>Erwinia</taxon>
    </lineage>
</organism>
<evidence type="ECO:0000313" key="3">
    <source>
        <dbReference type="Proteomes" id="UP001306592"/>
    </source>
</evidence>
<feature type="chain" id="PRO_5046198239" evidence="1">
    <location>
        <begin position="19"/>
        <end position="82"/>
    </location>
</feature>